<evidence type="ECO:0000313" key="2">
    <source>
        <dbReference type="EMBL" id="KAG8598861.1"/>
    </source>
</evidence>
<proteinExistence type="predicted"/>
<protein>
    <recommendedName>
        <fullName evidence="1">C5orf34-like C-terminal domain-containing protein</fullName>
    </recommendedName>
</protein>
<gene>
    <name evidence="2" type="ORF">GDO81_002768</name>
</gene>
<dbReference type="Pfam" id="PF15016">
    <property type="entry name" value="C5orf34_C"/>
    <property type="match status" value="1"/>
</dbReference>
<accession>A0AAV7DQG3</accession>
<organism evidence="2 3">
    <name type="scientific">Engystomops pustulosus</name>
    <name type="common">Tungara frog</name>
    <name type="synonym">Physalaemus pustulosus</name>
    <dbReference type="NCBI Taxonomy" id="76066"/>
    <lineage>
        <taxon>Eukaryota</taxon>
        <taxon>Metazoa</taxon>
        <taxon>Chordata</taxon>
        <taxon>Craniata</taxon>
        <taxon>Vertebrata</taxon>
        <taxon>Euteleostomi</taxon>
        <taxon>Amphibia</taxon>
        <taxon>Batrachia</taxon>
        <taxon>Anura</taxon>
        <taxon>Neobatrachia</taxon>
        <taxon>Hyloidea</taxon>
        <taxon>Leptodactylidae</taxon>
        <taxon>Leiuperinae</taxon>
        <taxon>Engystomops</taxon>
    </lineage>
</organism>
<comment type="caution">
    <text evidence="2">The sequence shown here is derived from an EMBL/GenBank/DDBJ whole genome shotgun (WGS) entry which is preliminary data.</text>
</comment>
<dbReference type="PANTHER" id="PTHR34531">
    <property type="entry name" value="ZGC:153352"/>
    <property type="match status" value="1"/>
</dbReference>
<reference evidence="2" key="1">
    <citation type="thesis" date="2020" institute="ProQuest LLC" country="789 East Eisenhower Parkway, Ann Arbor, MI, USA">
        <title>Comparative Genomics and Chromosome Evolution.</title>
        <authorList>
            <person name="Mudd A.B."/>
        </authorList>
    </citation>
    <scope>NUCLEOTIDE SEQUENCE</scope>
    <source>
        <strain evidence="2">237g6f4</strain>
        <tissue evidence="2">Blood</tissue>
    </source>
</reference>
<sequence length="236" mass="26102">MQDIRRTILVNRDTVHSGNALSGFVTGRGSGPDSRAVVPTLLQQSFIPNQGRFAVYSNNTVCASFVDGVLLYMIWNFANFNINEECPDNTTFQKSSSTVGYEQFGWCCLRYPDGSSKLVEMDNPGEYARYIKTAVSWCRWLDEKELGELVTPVTKDTDMVQGLGMVACELEKIQRFNFLLENSSANSRRKGNAAAALAGNTDSAVQDGIGEMNIQSILEKTSKAIQDIDLLLSSRK</sequence>
<dbReference type="AlphaFoldDB" id="A0AAV7DQG3"/>
<dbReference type="EMBL" id="WNYA01000001">
    <property type="protein sequence ID" value="KAG8598861.1"/>
    <property type="molecule type" value="Genomic_DNA"/>
</dbReference>
<dbReference type="InterPro" id="IPR027865">
    <property type="entry name" value="C5orf34-like_C"/>
</dbReference>
<feature type="domain" description="C5orf34-like C-terminal" evidence="1">
    <location>
        <begin position="38"/>
        <end position="140"/>
    </location>
</feature>
<dbReference type="Proteomes" id="UP000824782">
    <property type="component" value="Unassembled WGS sequence"/>
</dbReference>
<dbReference type="InterPro" id="IPR053901">
    <property type="entry name" value="C5orf34-like"/>
</dbReference>
<evidence type="ECO:0000313" key="3">
    <source>
        <dbReference type="Proteomes" id="UP000824782"/>
    </source>
</evidence>
<name>A0AAV7DQG3_ENGPU</name>
<evidence type="ECO:0000259" key="1">
    <source>
        <dbReference type="Pfam" id="PF15016"/>
    </source>
</evidence>
<keyword evidence="3" id="KW-1185">Reference proteome</keyword>
<dbReference type="PANTHER" id="PTHR34531:SF1">
    <property type="entry name" value="CHROMOSOME 5 OPEN READING FRAME 34"/>
    <property type="match status" value="1"/>
</dbReference>